<dbReference type="KEGG" id="sre:PTSG_09957"/>
<dbReference type="OrthoDB" id="514299at2759"/>
<dbReference type="EMBL" id="GL832984">
    <property type="protein sequence ID" value="EGD79236.1"/>
    <property type="molecule type" value="Genomic_DNA"/>
</dbReference>
<evidence type="ECO:0000256" key="5">
    <source>
        <dbReference type="ARBA" id="ARBA00022968"/>
    </source>
</evidence>
<keyword evidence="4 11" id="KW-0812">Transmembrane</keyword>
<dbReference type="Proteomes" id="UP000007799">
    <property type="component" value="Unassembled WGS sequence"/>
</dbReference>
<evidence type="ECO:0000256" key="9">
    <source>
        <dbReference type="ARBA" id="ARBA00023180"/>
    </source>
</evidence>
<name>F2UNN1_SALR5</name>
<evidence type="ECO:0000256" key="6">
    <source>
        <dbReference type="ARBA" id="ARBA00022989"/>
    </source>
</evidence>
<dbReference type="GeneID" id="16069865"/>
<dbReference type="SUPFAM" id="SSF52540">
    <property type="entry name" value="P-loop containing nucleoside triphosphate hydrolases"/>
    <property type="match status" value="1"/>
</dbReference>
<evidence type="ECO:0000256" key="2">
    <source>
        <dbReference type="ARBA" id="ARBA00008124"/>
    </source>
</evidence>
<evidence type="ECO:0000313" key="12">
    <source>
        <dbReference type="EMBL" id="EGD79236.1"/>
    </source>
</evidence>
<keyword evidence="5" id="KW-0735">Signal-anchor</keyword>
<sequence length="448" mass="50736">MLVGTQKRRFTLLAAGVLVFVMGVLVGVYLTSSVIEPGIHATVDKSVYTTKPVLTTSTTTTTTANKQQDDQRPPKGSNDGFTKDSQKTTEPEDHDAEGVPFQSKFPRNPDCGQTCCVPKSLELEKRVLQSQRFTPRNASNPEQRISYIKTHKTGSSTLGSIFFRYGARHDLTLYKSPTHGLRVRYKNSATIPADIVVYHYAGIPTALRSIAAWEAAYKWYTEVVPNGKFVTILREPISHYLSYYYFYDEPKANSLPLEEFVERGNHANILMRDFGVRTPEEMDKFMREYAPVFRTLLLSDRMHESLVILANDLGWSLWDMTYTKLLDSSKEGFKRWDGKPVKKTPKISSLDPALKEKIEDLTQLDKIVYDYAMKELDRKIRAYGPAFRAAVRALEEMNSALNAFCSCGDLGKDETRFCKWYDMSDMKYEGAINGKGHANAISLPFLPS</sequence>
<keyword evidence="9" id="KW-0325">Glycoprotein</keyword>
<dbReference type="GO" id="GO:0009247">
    <property type="term" value="P:glycolipid biosynthetic process"/>
    <property type="evidence" value="ECO:0007669"/>
    <property type="project" value="InterPro"/>
</dbReference>
<evidence type="ECO:0000313" key="13">
    <source>
        <dbReference type="Proteomes" id="UP000007799"/>
    </source>
</evidence>
<evidence type="ECO:0000256" key="11">
    <source>
        <dbReference type="SAM" id="Phobius"/>
    </source>
</evidence>
<dbReference type="PANTHER" id="PTHR14647">
    <property type="entry name" value="GALACTOSE-3-O-SULFOTRANSFERASE"/>
    <property type="match status" value="1"/>
</dbReference>
<evidence type="ECO:0008006" key="14">
    <source>
        <dbReference type="Google" id="ProtNLM"/>
    </source>
</evidence>
<keyword evidence="3" id="KW-0808">Transferase</keyword>
<proteinExistence type="inferred from homology"/>
<dbReference type="GO" id="GO:0001733">
    <property type="term" value="F:galactosylceramide sulfotransferase activity"/>
    <property type="evidence" value="ECO:0007669"/>
    <property type="project" value="InterPro"/>
</dbReference>
<dbReference type="Pfam" id="PF06990">
    <property type="entry name" value="Gal-3-0_sulfotr"/>
    <property type="match status" value="1"/>
</dbReference>
<keyword evidence="8 11" id="KW-0472">Membrane</keyword>
<organism evidence="13">
    <name type="scientific">Salpingoeca rosetta (strain ATCC 50818 / BSB-021)</name>
    <dbReference type="NCBI Taxonomy" id="946362"/>
    <lineage>
        <taxon>Eukaryota</taxon>
        <taxon>Choanoflagellata</taxon>
        <taxon>Craspedida</taxon>
        <taxon>Salpingoecidae</taxon>
        <taxon>Salpingoeca</taxon>
    </lineage>
</organism>
<dbReference type="GO" id="GO:0000139">
    <property type="term" value="C:Golgi membrane"/>
    <property type="evidence" value="ECO:0007669"/>
    <property type="project" value="UniProtKB-SubCell"/>
</dbReference>
<dbReference type="InterPro" id="IPR009729">
    <property type="entry name" value="Gal-3-0_sulfotransfrase"/>
</dbReference>
<dbReference type="InterPro" id="IPR027417">
    <property type="entry name" value="P-loop_NTPase"/>
</dbReference>
<dbReference type="eggNOG" id="ENOG502QPNT">
    <property type="taxonomic scope" value="Eukaryota"/>
</dbReference>
<feature type="compositionally biased region" description="Basic and acidic residues" evidence="10">
    <location>
        <begin position="81"/>
        <end position="91"/>
    </location>
</feature>
<gene>
    <name evidence="12" type="ORF">PTSG_09957</name>
</gene>
<dbReference type="OMA" id="SHLAMEN"/>
<evidence type="ECO:0000256" key="3">
    <source>
        <dbReference type="ARBA" id="ARBA00022679"/>
    </source>
</evidence>
<keyword evidence="7" id="KW-0333">Golgi apparatus</keyword>
<dbReference type="Gene3D" id="3.40.50.300">
    <property type="entry name" value="P-loop containing nucleotide triphosphate hydrolases"/>
    <property type="match status" value="1"/>
</dbReference>
<dbReference type="AlphaFoldDB" id="F2UNN1"/>
<keyword evidence="13" id="KW-1185">Reference proteome</keyword>
<dbReference type="RefSeq" id="XP_004989321.1">
    <property type="nucleotide sequence ID" value="XM_004989264.1"/>
</dbReference>
<evidence type="ECO:0000256" key="10">
    <source>
        <dbReference type="SAM" id="MobiDB-lite"/>
    </source>
</evidence>
<keyword evidence="6 11" id="KW-1133">Transmembrane helix</keyword>
<comment type="similarity">
    <text evidence="2">Belongs to the galactose-3-O-sulfotransferase family.</text>
</comment>
<feature type="transmembrane region" description="Helical" evidence="11">
    <location>
        <begin position="12"/>
        <end position="30"/>
    </location>
</feature>
<evidence type="ECO:0000256" key="1">
    <source>
        <dbReference type="ARBA" id="ARBA00004323"/>
    </source>
</evidence>
<reference evidence="12" key="1">
    <citation type="submission" date="2009-08" db="EMBL/GenBank/DDBJ databases">
        <title>Annotation of Salpingoeca rosetta.</title>
        <authorList>
            <consortium name="The Broad Institute Genome Sequencing Platform"/>
            <person name="Russ C."/>
            <person name="Cuomo C."/>
            <person name="Burger G."/>
            <person name="Gray M.W."/>
            <person name="Holland P.W.H."/>
            <person name="King N."/>
            <person name="Lang F.B.F."/>
            <person name="Roger A.J."/>
            <person name="Ruiz-Trillo I."/>
            <person name="Young S.K."/>
            <person name="Zeng Q."/>
            <person name="Gargeya S."/>
            <person name="Alvarado L."/>
            <person name="Berlin A."/>
            <person name="Chapman S.B."/>
            <person name="Chen Z."/>
            <person name="Freedman E."/>
            <person name="Gellesch M."/>
            <person name="Goldberg J."/>
            <person name="Griggs A."/>
            <person name="Gujja S."/>
            <person name="Heilman E."/>
            <person name="Heiman D."/>
            <person name="Howarth C."/>
            <person name="Mehta T."/>
            <person name="Neiman D."/>
            <person name="Pearson M."/>
            <person name="Roberts A."/>
            <person name="Saif S."/>
            <person name="Shea T."/>
            <person name="Shenoy N."/>
            <person name="Sisk P."/>
            <person name="Stolte C."/>
            <person name="Sykes S."/>
            <person name="White J."/>
            <person name="Yandava C."/>
            <person name="Haas B."/>
            <person name="Nusbaum C."/>
            <person name="Birren B."/>
        </authorList>
    </citation>
    <scope>NUCLEOTIDE SEQUENCE [LARGE SCALE GENOMIC DNA]</scope>
    <source>
        <strain evidence="12">ATCC 50818</strain>
    </source>
</reference>
<evidence type="ECO:0000256" key="8">
    <source>
        <dbReference type="ARBA" id="ARBA00023136"/>
    </source>
</evidence>
<evidence type="ECO:0000256" key="4">
    <source>
        <dbReference type="ARBA" id="ARBA00022692"/>
    </source>
</evidence>
<dbReference type="PANTHER" id="PTHR14647:SF87">
    <property type="entry name" value="PUTATIVE-RELATED"/>
    <property type="match status" value="1"/>
</dbReference>
<comment type="subcellular location">
    <subcellularLocation>
        <location evidence="1">Golgi apparatus membrane</location>
        <topology evidence="1">Single-pass type II membrane protein</topology>
    </subcellularLocation>
</comment>
<protein>
    <recommendedName>
        <fullName evidence="14">Sulfotransferase domain-containing protein</fullName>
    </recommendedName>
</protein>
<feature type="region of interest" description="Disordered" evidence="10">
    <location>
        <begin position="58"/>
        <end position="105"/>
    </location>
</feature>
<evidence type="ECO:0000256" key="7">
    <source>
        <dbReference type="ARBA" id="ARBA00023034"/>
    </source>
</evidence>
<accession>F2UNN1</accession>
<dbReference type="InParanoid" id="F2UNN1"/>